<organism evidence="2 3">
    <name type="scientific">Paenibacillus wynnii</name>
    <dbReference type="NCBI Taxonomy" id="268407"/>
    <lineage>
        <taxon>Bacteria</taxon>
        <taxon>Bacillati</taxon>
        <taxon>Bacillota</taxon>
        <taxon>Bacilli</taxon>
        <taxon>Bacillales</taxon>
        <taxon>Paenibacillaceae</taxon>
        <taxon>Paenibacillus</taxon>
    </lineage>
</organism>
<keyword evidence="3" id="KW-1185">Reference proteome</keyword>
<protein>
    <submittedName>
        <fullName evidence="2">Uncharacterized protein</fullName>
    </submittedName>
</protein>
<evidence type="ECO:0000256" key="1">
    <source>
        <dbReference type="SAM" id="SignalP"/>
    </source>
</evidence>
<dbReference type="eggNOG" id="ENOG503326Y">
    <property type="taxonomic scope" value="Bacteria"/>
</dbReference>
<accession>A0A098MDV9</accession>
<proteinExistence type="predicted"/>
<name>A0A098MDV9_9BACL</name>
<comment type="caution">
    <text evidence="2">The sequence shown here is derived from an EMBL/GenBank/DDBJ whole genome shotgun (WGS) entry which is preliminary data.</text>
</comment>
<evidence type="ECO:0000313" key="3">
    <source>
        <dbReference type="Proteomes" id="UP000029734"/>
    </source>
</evidence>
<feature type="signal peptide" evidence="1">
    <location>
        <begin position="1"/>
        <end position="25"/>
    </location>
</feature>
<dbReference type="Proteomes" id="UP000029734">
    <property type="component" value="Unassembled WGS sequence"/>
</dbReference>
<dbReference type="AlphaFoldDB" id="A0A098MDV9"/>
<dbReference type="OrthoDB" id="2861041at2"/>
<reference evidence="2 3" key="2">
    <citation type="submission" date="2014-10" db="EMBL/GenBank/DDBJ databases">
        <title>Comparative genomics of the Paenibacillus odorifer group.</title>
        <authorList>
            <person name="Tsai Y.-C."/>
            <person name="Martin N."/>
            <person name="Korlach J."/>
            <person name="Wiedmann M."/>
        </authorList>
    </citation>
    <scope>NUCLEOTIDE SEQUENCE [LARGE SCALE GENOMIC DNA]</scope>
    <source>
        <strain evidence="2 3">DSM 18334</strain>
    </source>
</reference>
<sequence length="152" mass="16627">MFKKVLASSSILFLALFLVSTSVFAATTDTTTLTKNQQEALRIIETANAEIAAKIDTAVAEADALQATYVAEIREIQIKEKGLTLTKLMAERKAEYTKVLNEISTTLYNETLAISQEAIRQAAKLGVKAECSWVLVKLADTTIWIDPIAVSM</sequence>
<keyword evidence="1" id="KW-0732">Signal</keyword>
<feature type="chain" id="PRO_5001938156" evidence="1">
    <location>
        <begin position="26"/>
        <end position="152"/>
    </location>
</feature>
<evidence type="ECO:0000313" key="2">
    <source>
        <dbReference type="EMBL" id="KGE20238.1"/>
    </source>
</evidence>
<dbReference type="RefSeq" id="WP_036652307.1">
    <property type="nucleotide sequence ID" value="NZ_JQCR01000002.1"/>
</dbReference>
<reference evidence="2 3" key="1">
    <citation type="submission" date="2014-08" db="EMBL/GenBank/DDBJ databases">
        <authorList>
            <person name="den Bakker H.C."/>
        </authorList>
    </citation>
    <scope>NUCLEOTIDE SEQUENCE [LARGE SCALE GENOMIC DNA]</scope>
    <source>
        <strain evidence="2 3">DSM 18334</strain>
    </source>
</reference>
<gene>
    <name evidence="2" type="ORF">PWYN_13530</name>
</gene>
<dbReference type="EMBL" id="JQCR01000002">
    <property type="protein sequence ID" value="KGE20238.1"/>
    <property type="molecule type" value="Genomic_DNA"/>
</dbReference>